<gene>
    <name evidence="1" type="ORF">UFOVP731_42</name>
</gene>
<proteinExistence type="predicted"/>
<name>A0A6J5NN79_9CAUD</name>
<sequence>MDVHIRVDWKLPCGTSQAEAGAQIFAQLRSDGLLGQAPSKGQKVAPKQKLALTAVTLTFGSGPYVKVIPPDDRLEDSILAQGILGLMVSDSLERVKYSVIGGVL</sequence>
<reference evidence="1" key="1">
    <citation type="submission" date="2020-04" db="EMBL/GenBank/DDBJ databases">
        <authorList>
            <person name="Chiriac C."/>
            <person name="Salcher M."/>
            <person name="Ghai R."/>
            <person name="Kavagutti S V."/>
        </authorList>
    </citation>
    <scope>NUCLEOTIDE SEQUENCE</scope>
</reference>
<protein>
    <submittedName>
        <fullName evidence="1">Uncharacterized protein</fullName>
    </submittedName>
</protein>
<accession>A0A6J5NN79</accession>
<organism evidence="1">
    <name type="scientific">uncultured Caudovirales phage</name>
    <dbReference type="NCBI Taxonomy" id="2100421"/>
    <lineage>
        <taxon>Viruses</taxon>
        <taxon>Duplodnaviria</taxon>
        <taxon>Heunggongvirae</taxon>
        <taxon>Uroviricota</taxon>
        <taxon>Caudoviricetes</taxon>
        <taxon>Peduoviridae</taxon>
        <taxon>Maltschvirus</taxon>
        <taxon>Maltschvirus maltsch</taxon>
    </lineage>
</organism>
<evidence type="ECO:0000313" key="1">
    <source>
        <dbReference type="EMBL" id="CAB4161280.1"/>
    </source>
</evidence>
<dbReference type="EMBL" id="LR796705">
    <property type="protein sequence ID" value="CAB4161280.1"/>
    <property type="molecule type" value="Genomic_DNA"/>
</dbReference>